<dbReference type="GO" id="GO:0017025">
    <property type="term" value="F:TBP-class protein binding"/>
    <property type="evidence" value="ECO:0007669"/>
    <property type="project" value="InterPro"/>
</dbReference>
<dbReference type="InterPro" id="IPR038718">
    <property type="entry name" value="SNF2-like_sf"/>
</dbReference>
<dbReference type="Pfam" id="PF00176">
    <property type="entry name" value="SNF2-rel_dom"/>
    <property type="match status" value="1"/>
</dbReference>
<dbReference type="Pfam" id="PF12054">
    <property type="entry name" value="DUF3535"/>
    <property type="match status" value="2"/>
</dbReference>
<dbReference type="InterPro" id="IPR022707">
    <property type="entry name" value="Mot1_central_dom"/>
</dbReference>
<keyword evidence="1" id="KW-0378">Hydrolase</keyword>
<evidence type="ECO:0000256" key="2">
    <source>
        <dbReference type="ARBA" id="ARBA00022806"/>
    </source>
</evidence>
<dbReference type="Gene3D" id="3.40.50.300">
    <property type="entry name" value="P-loop containing nucleotide triphosphate hydrolases"/>
    <property type="match status" value="1"/>
</dbReference>
<dbReference type="InterPro" id="IPR049730">
    <property type="entry name" value="SNF2/RAD54-like_C"/>
</dbReference>
<dbReference type="EMBL" id="JAHLQT010006356">
    <property type="protein sequence ID" value="KAG7175040.1"/>
    <property type="molecule type" value="Genomic_DNA"/>
</dbReference>
<evidence type="ECO:0000313" key="7">
    <source>
        <dbReference type="EMBL" id="KAG7175040.1"/>
    </source>
</evidence>
<evidence type="ECO:0000256" key="4">
    <source>
        <dbReference type="SAM" id="MobiDB-lite"/>
    </source>
</evidence>
<dbReference type="SUPFAM" id="SSF52540">
    <property type="entry name" value="P-loop containing nucleoside triphosphate hydrolases"/>
    <property type="match status" value="2"/>
</dbReference>
<dbReference type="InterPro" id="IPR027417">
    <property type="entry name" value="P-loop_NTPase"/>
</dbReference>
<keyword evidence="3" id="KW-0238">DNA-binding</keyword>
<organism evidence="7 8">
    <name type="scientific">Homarus americanus</name>
    <name type="common">American lobster</name>
    <dbReference type="NCBI Taxonomy" id="6706"/>
    <lineage>
        <taxon>Eukaryota</taxon>
        <taxon>Metazoa</taxon>
        <taxon>Ecdysozoa</taxon>
        <taxon>Arthropoda</taxon>
        <taxon>Crustacea</taxon>
        <taxon>Multicrustacea</taxon>
        <taxon>Malacostraca</taxon>
        <taxon>Eumalacostraca</taxon>
        <taxon>Eucarida</taxon>
        <taxon>Decapoda</taxon>
        <taxon>Pleocyemata</taxon>
        <taxon>Astacidea</taxon>
        <taxon>Nephropoidea</taxon>
        <taxon>Nephropidae</taxon>
        <taxon>Homarus</taxon>
    </lineage>
</organism>
<sequence length="1828" mass="203784">MVRVRGRAGVSGLHQSEAEDGRGLDRLFLLLENGGSGVTRQAAAQQLGEVVRLHPHELNSLINRVHVYLSSKSWDVRIAAGLAVEAIVSNVPQWNPQPLQVERGVSEEDCVKPSSGRLSLGTFNISHVLQKGSYLMAADEKLFEAEDENMPLNPADRLACQRRLVNQRLGLDIAEAMGIDTEGIFTNDDLAESPVEGTLINGQGKENVMNIVKKEIKSAELALSSRELNRARRKAKLLAKQKSVDVSECVTDEGPEKKRMRVASMVNQDPAGSDDDERMVVDEGPLGLNLGEEGCEWPLENFCEILATDLFSLAWETRHGAATALRQVIKVHGRGGGKTTYHTKEQMEQNHQAWLEDMAVRLMCVLALDRFGDFVSDQVVAPVRETCAQALGLLDEMDDVVAVAASCLVPVADSVVNLQDKEVVMKLVATLWDALLDIDDLTSSTNSILMLLAKLLAHPGNSDSVRSNLGELVPRLWPFLYHSSSSVRGSALKTLDTLTAYTSPAKVSTDTVPLTSVVKEKSAKESHQIEKSEQKVTKDVEVKIENVEILTSSESINTKVDVENIEHKVSEAEKENNKLLDTERQSDKSVIRIKEEKVVDSVTTKSRDNGILSQVTRDKEDINMESTIKTKKEVNAESLCKEENTEGDQTKQEMVPTKTEETTTAGSICSNKAVSDTESSKEMDVGSVKTTDSSCAWLCSIIQPALTHIYQRALLEKSTENLDMVFKIWRQMLANVSLDYLLPAVCPMVSQWLYLTMANPKVPLDVSVLLIAHHNKSGEGRRLRGSALNDPTDKAEVKFYLGSCDQFSDANNKQKSVIRARCAAAKLLGRLSQYVIKPMPGVEYPPEDTPVMCYVRILLAHLVSQSAVQRLGAGAVVREWASIYPNQECHPQLQSALQTCLTGVAYYDEIAVSFTKLQEETRDFMAMLRHYKLPLDETQAVISGAVVRFRILPRNLNPVIKPLMDSIKKEKNEQLQSLAAEDLTKLLELCIDRPTCPNGKVVKNLASFLCIDQECTPKIPQLNAERQLLRRSSSVTGRGPGRPPGRPPANAKREDPAEVTEAILENENQRLTEIQRRGCTVALQRIAQYFGEDLPQKIPQLWDLICNPFTSPPEGDLTPETSQEAVNWFQLLEVVVPALHTHLVAQLETKLHLLDHWLYHPYCAVRHMATRVMGALACVLTVPTLTYVVESIVPALGAIDNDGKRQGAVECIYAVIDRLGFSVVPYIVLLIVPLLGRMSDPDNSVRHMATYCFATLIRLLPLEGGVPDPPSLSEELLKQKMRERQFLEKLMDPTKIENYKVPVPINAELRSYQQKAGCKRSTPFQSLVVCPPTLTGHWVYEVEKFVKNRYLNPLHYTGPPTERYKLRRFFPDHNLIVASYDIVRNDIEFFSQIRWNYVILDEGHIIKNGKTKSCKAIKQLIAHHRLILSGTPIQNNVLELWSLFDFLMPGFLGTERQFMARYSKPILQSRDAKSSSKEQEAGVLAMEALHRQALPFLLRRDYYCELSPLQEELYEDFARTQASQDINESLRSTDQGKDEQAPKHGHIFQALQYLRKVCNHPKLVLKPRHPEYERISAKLKTCSLSMSDISHSAKLPALKQLLLDCGIGVDSGSVTEAVVSQHRALIFCQLKAMLDIIENDLLKLDGSVPAGSRHALVQRFNGDPSIDLLLLTTQVGGLGLNLIGADTVIFVEHDWNPMRDLQAMDRAHRIGQKRVVNVYRLITRGTLEEKIMGLQKFKMMTANTVISHENSSLLSMGTDQLLDLFTLDSGKGDTGHSNKEFAGGAVTQALGVNAAGAKAVLENLPDLWDQNQYENEYDLDTFMVSLKK</sequence>
<feature type="region of interest" description="Disordered" evidence="4">
    <location>
        <begin position="1031"/>
        <end position="1057"/>
    </location>
</feature>
<evidence type="ECO:0000256" key="1">
    <source>
        <dbReference type="ARBA" id="ARBA00022801"/>
    </source>
</evidence>
<dbReference type="FunFam" id="3.40.50.300:FF:001793">
    <property type="entry name" value="TATA-binding protein-associated factor"/>
    <property type="match status" value="1"/>
</dbReference>
<gene>
    <name evidence="7" type="primary">BTAF1-L</name>
    <name evidence="7" type="ORF">Hamer_G015253</name>
</gene>
<dbReference type="InterPro" id="IPR014001">
    <property type="entry name" value="Helicase_ATP-bd"/>
</dbReference>
<dbReference type="PROSITE" id="PS51192">
    <property type="entry name" value="HELICASE_ATP_BIND_1"/>
    <property type="match status" value="1"/>
</dbReference>
<dbReference type="InterPro" id="IPR000330">
    <property type="entry name" value="SNF2_N"/>
</dbReference>
<keyword evidence="8" id="KW-1185">Reference proteome</keyword>
<proteinExistence type="predicted"/>
<dbReference type="InterPro" id="IPR001650">
    <property type="entry name" value="Helicase_C-like"/>
</dbReference>
<dbReference type="PROSITE" id="PS51194">
    <property type="entry name" value="HELICASE_CTER"/>
    <property type="match status" value="1"/>
</dbReference>
<dbReference type="GO" id="GO:0005524">
    <property type="term" value="F:ATP binding"/>
    <property type="evidence" value="ECO:0007669"/>
    <property type="project" value="InterPro"/>
</dbReference>
<dbReference type="GO" id="GO:0016887">
    <property type="term" value="F:ATP hydrolysis activity"/>
    <property type="evidence" value="ECO:0007669"/>
    <property type="project" value="InterPro"/>
</dbReference>
<feature type="domain" description="Helicase ATP-binding" evidence="5">
    <location>
        <begin position="1325"/>
        <end position="1450"/>
    </location>
</feature>
<dbReference type="InterPro" id="IPR011989">
    <property type="entry name" value="ARM-like"/>
</dbReference>
<dbReference type="InterPro" id="IPR044972">
    <property type="entry name" value="Mot1"/>
</dbReference>
<dbReference type="GO" id="GO:0003677">
    <property type="term" value="F:DNA binding"/>
    <property type="evidence" value="ECO:0007669"/>
    <property type="project" value="UniProtKB-KW"/>
</dbReference>
<dbReference type="Pfam" id="PF00271">
    <property type="entry name" value="Helicase_C"/>
    <property type="match status" value="1"/>
</dbReference>
<name>A0A8J5N7C5_HOMAM</name>
<dbReference type="InterPro" id="IPR016024">
    <property type="entry name" value="ARM-type_fold"/>
</dbReference>
<evidence type="ECO:0000259" key="6">
    <source>
        <dbReference type="PROSITE" id="PS51194"/>
    </source>
</evidence>
<keyword evidence="2" id="KW-0547">Nucleotide-binding</keyword>
<feature type="domain" description="Helicase C-terminal" evidence="6">
    <location>
        <begin position="1613"/>
        <end position="1757"/>
    </location>
</feature>
<dbReference type="PANTHER" id="PTHR36498:SF1">
    <property type="entry name" value="TATA-BINDING PROTEIN-ASSOCIATED FACTOR 172"/>
    <property type="match status" value="1"/>
</dbReference>
<dbReference type="Proteomes" id="UP000747542">
    <property type="component" value="Unassembled WGS sequence"/>
</dbReference>
<dbReference type="SMART" id="SM00487">
    <property type="entry name" value="DEXDc"/>
    <property type="match status" value="1"/>
</dbReference>
<evidence type="ECO:0000313" key="8">
    <source>
        <dbReference type="Proteomes" id="UP000747542"/>
    </source>
</evidence>
<evidence type="ECO:0000259" key="5">
    <source>
        <dbReference type="PROSITE" id="PS51192"/>
    </source>
</evidence>
<dbReference type="Gene3D" id="3.40.50.10810">
    <property type="entry name" value="Tandem AAA-ATPase domain"/>
    <property type="match status" value="1"/>
</dbReference>
<feature type="region of interest" description="Disordered" evidence="4">
    <location>
        <begin position="639"/>
        <end position="665"/>
    </location>
</feature>
<dbReference type="GO" id="GO:0004386">
    <property type="term" value="F:helicase activity"/>
    <property type="evidence" value="ECO:0007669"/>
    <property type="project" value="UniProtKB-KW"/>
</dbReference>
<feature type="compositionally biased region" description="Basic and acidic residues" evidence="4">
    <location>
        <begin position="639"/>
        <end position="651"/>
    </location>
</feature>
<dbReference type="SMART" id="SM00490">
    <property type="entry name" value="HELICc"/>
    <property type="match status" value="1"/>
</dbReference>
<accession>A0A8J5N7C5</accession>
<keyword evidence="2" id="KW-0347">Helicase</keyword>
<evidence type="ECO:0000256" key="3">
    <source>
        <dbReference type="ARBA" id="ARBA00023125"/>
    </source>
</evidence>
<protein>
    <submittedName>
        <fullName evidence="7">TATA-binding protein-associated factor 172-like</fullName>
    </submittedName>
</protein>
<reference evidence="7" key="1">
    <citation type="journal article" date="2021" name="Sci. Adv.">
        <title>The American lobster genome reveals insights on longevity, neural, and immune adaptations.</title>
        <authorList>
            <person name="Polinski J.M."/>
            <person name="Zimin A.V."/>
            <person name="Clark K.F."/>
            <person name="Kohn A.B."/>
            <person name="Sadowski N."/>
            <person name="Timp W."/>
            <person name="Ptitsyn A."/>
            <person name="Khanna P."/>
            <person name="Romanova D.Y."/>
            <person name="Williams P."/>
            <person name="Greenwood S.J."/>
            <person name="Moroz L.L."/>
            <person name="Walt D.R."/>
            <person name="Bodnar A.G."/>
        </authorList>
    </citation>
    <scope>NUCLEOTIDE SEQUENCE</scope>
    <source>
        <strain evidence="7">GMGI-L3</strain>
    </source>
</reference>
<dbReference type="CDD" id="cd18793">
    <property type="entry name" value="SF2_C_SNF"/>
    <property type="match status" value="1"/>
</dbReference>
<dbReference type="Gene3D" id="1.25.10.10">
    <property type="entry name" value="Leucine-rich Repeat Variant"/>
    <property type="match status" value="2"/>
</dbReference>
<keyword evidence="2" id="KW-0067">ATP-binding</keyword>
<comment type="caution">
    <text evidence="7">The sequence shown here is derived from an EMBL/GenBank/DDBJ whole genome shotgun (WGS) entry which is preliminary data.</text>
</comment>
<dbReference type="PANTHER" id="PTHR36498">
    <property type="entry name" value="TATA-BINDING PROTEIN-ASSOCIATED FACTOR 172"/>
    <property type="match status" value="1"/>
</dbReference>
<dbReference type="SUPFAM" id="SSF48371">
    <property type="entry name" value="ARM repeat"/>
    <property type="match status" value="1"/>
</dbReference>